<dbReference type="AlphaFoldDB" id="E9HLX1"/>
<evidence type="ECO:0000313" key="2">
    <source>
        <dbReference type="EMBL" id="EFX67250.1"/>
    </source>
</evidence>
<protein>
    <submittedName>
        <fullName evidence="2">Uncharacterized protein</fullName>
    </submittedName>
</protein>
<dbReference type="HOGENOM" id="CLU_022778_0_0_1"/>
<name>E9HLX1_DAPPU</name>
<proteinExistence type="predicted"/>
<feature type="compositionally biased region" description="Basic residues" evidence="1">
    <location>
        <begin position="434"/>
        <end position="444"/>
    </location>
</feature>
<evidence type="ECO:0000256" key="1">
    <source>
        <dbReference type="SAM" id="MobiDB-lite"/>
    </source>
</evidence>
<accession>E9HLX1</accession>
<dbReference type="Proteomes" id="UP000000305">
    <property type="component" value="Unassembled WGS sequence"/>
</dbReference>
<organism evidence="2 3">
    <name type="scientific">Daphnia pulex</name>
    <name type="common">Water flea</name>
    <dbReference type="NCBI Taxonomy" id="6669"/>
    <lineage>
        <taxon>Eukaryota</taxon>
        <taxon>Metazoa</taxon>
        <taxon>Ecdysozoa</taxon>
        <taxon>Arthropoda</taxon>
        <taxon>Crustacea</taxon>
        <taxon>Branchiopoda</taxon>
        <taxon>Diplostraca</taxon>
        <taxon>Cladocera</taxon>
        <taxon>Anomopoda</taxon>
        <taxon>Daphniidae</taxon>
        <taxon>Daphnia</taxon>
    </lineage>
</organism>
<dbReference type="OrthoDB" id="6393415at2759"/>
<dbReference type="KEGG" id="dpx:DAPPUDRAFT_115589"/>
<feature type="region of interest" description="Disordered" evidence="1">
    <location>
        <begin position="409"/>
        <end position="444"/>
    </location>
</feature>
<keyword evidence="3" id="KW-1185">Reference proteome</keyword>
<dbReference type="EMBL" id="GL732682">
    <property type="protein sequence ID" value="EFX67250.1"/>
    <property type="molecule type" value="Genomic_DNA"/>
</dbReference>
<feature type="compositionally biased region" description="Polar residues" evidence="1">
    <location>
        <begin position="421"/>
        <end position="430"/>
    </location>
</feature>
<sequence>MSRPPSDFFRGRFYDLRVHFFDQPVSERERMRDREMRIRSHFQHPGYQFRERSPVGFPHQWDGSGFGFVPPFEDHEGRFYDHHPDYRGDYPYDPTVEYNNPSNDRRDLQSYYCGDNDFYFFSEDGLCFAAQCYSYRFEEDGFYYDLVSSGRQDSGGFACYEKGVRIGDSLGTSDEDPGTNDPPPHNKTVPPSSEKSAHPKGKAGRPSTGKSVSLPSKEKTPPCNEEANAGPSVTQNQWFRLSAAFSVERYSEKISSSMTSGISTDTSKAISGAEFSLKPPKLDGWISCRVLLKADKSIVRSINPAEESFTKAQLRIMDIAPPLIDLYAGLNSMPASESLKRPVQAALQQWGRAFFHITKERRSAAIALAEPGAECLLRDPDAFESGKEARSFLFTERLSIPASALRYRPDKPRRKRYTGQERPTSWTAGQSLAARRKKVCHPKF</sequence>
<gene>
    <name evidence="2" type="ORF">DAPPUDRAFT_115589</name>
</gene>
<feature type="region of interest" description="Disordered" evidence="1">
    <location>
        <begin position="168"/>
        <end position="231"/>
    </location>
</feature>
<evidence type="ECO:0000313" key="3">
    <source>
        <dbReference type="Proteomes" id="UP000000305"/>
    </source>
</evidence>
<reference evidence="2 3" key="1">
    <citation type="journal article" date="2011" name="Science">
        <title>The ecoresponsive genome of Daphnia pulex.</title>
        <authorList>
            <person name="Colbourne J.K."/>
            <person name="Pfrender M.E."/>
            <person name="Gilbert D."/>
            <person name="Thomas W.K."/>
            <person name="Tucker A."/>
            <person name="Oakley T.H."/>
            <person name="Tokishita S."/>
            <person name="Aerts A."/>
            <person name="Arnold G.J."/>
            <person name="Basu M.K."/>
            <person name="Bauer D.J."/>
            <person name="Caceres C.E."/>
            <person name="Carmel L."/>
            <person name="Casola C."/>
            <person name="Choi J.H."/>
            <person name="Detter J.C."/>
            <person name="Dong Q."/>
            <person name="Dusheyko S."/>
            <person name="Eads B.D."/>
            <person name="Frohlich T."/>
            <person name="Geiler-Samerotte K.A."/>
            <person name="Gerlach D."/>
            <person name="Hatcher P."/>
            <person name="Jogdeo S."/>
            <person name="Krijgsveld J."/>
            <person name="Kriventseva E.V."/>
            <person name="Kultz D."/>
            <person name="Laforsch C."/>
            <person name="Lindquist E."/>
            <person name="Lopez J."/>
            <person name="Manak J.R."/>
            <person name="Muller J."/>
            <person name="Pangilinan J."/>
            <person name="Patwardhan R.P."/>
            <person name="Pitluck S."/>
            <person name="Pritham E.J."/>
            <person name="Rechtsteiner A."/>
            <person name="Rho M."/>
            <person name="Rogozin I.B."/>
            <person name="Sakarya O."/>
            <person name="Salamov A."/>
            <person name="Schaack S."/>
            <person name="Shapiro H."/>
            <person name="Shiga Y."/>
            <person name="Skalitzky C."/>
            <person name="Smith Z."/>
            <person name="Souvorov A."/>
            <person name="Sung W."/>
            <person name="Tang Z."/>
            <person name="Tsuchiya D."/>
            <person name="Tu H."/>
            <person name="Vos H."/>
            <person name="Wang M."/>
            <person name="Wolf Y.I."/>
            <person name="Yamagata H."/>
            <person name="Yamada T."/>
            <person name="Ye Y."/>
            <person name="Shaw J.R."/>
            <person name="Andrews J."/>
            <person name="Crease T.J."/>
            <person name="Tang H."/>
            <person name="Lucas S.M."/>
            <person name="Robertson H.M."/>
            <person name="Bork P."/>
            <person name="Koonin E.V."/>
            <person name="Zdobnov E.M."/>
            <person name="Grigoriev I.V."/>
            <person name="Lynch M."/>
            <person name="Boore J.L."/>
        </authorList>
    </citation>
    <scope>NUCLEOTIDE SEQUENCE [LARGE SCALE GENOMIC DNA]</scope>
</reference>
<dbReference type="InParanoid" id="E9HLX1"/>
<dbReference type="PhylomeDB" id="E9HLX1"/>